<keyword evidence="3" id="KW-1185">Reference proteome</keyword>
<comment type="caution">
    <text evidence="2">The sequence shown here is derived from an EMBL/GenBank/DDBJ whole genome shotgun (WGS) entry which is preliminary data.</text>
</comment>
<feature type="domain" description="Glycolipid transfer protein" evidence="1">
    <location>
        <begin position="28"/>
        <end position="164"/>
    </location>
</feature>
<evidence type="ECO:0000313" key="2">
    <source>
        <dbReference type="EMBL" id="GFR42075.1"/>
    </source>
</evidence>
<dbReference type="AlphaFoldDB" id="A0AAD3DHT0"/>
<reference evidence="2 3" key="1">
    <citation type="journal article" date="2021" name="Sci. Rep.">
        <title>Genome sequencing of the multicellular alga Astrephomene provides insights into convergent evolution of germ-soma differentiation.</title>
        <authorList>
            <person name="Yamashita S."/>
            <person name="Yamamoto K."/>
            <person name="Matsuzaki R."/>
            <person name="Suzuki S."/>
            <person name="Yamaguchi H."/>
            <person name="Hirooka S."/>
            <person name="Minakuchi Y."/>
            <person name="Miyagishima S."/>
            <person name="Kawachi M."/>
            <person name="Toyoda A."/>
            <person name="Nozaki H."/>
        </authorList>
    </citation>
    <scope>NUCLEOTIDE SEQUENCE [LARGE SCALE GENOMIC DNA]</scope>
    <source>
        <strain evidence="2 3">NIES-4017</strain>
    </source>
</reference>
<dbReference type="PANTHER" id="PTHR10219">
    <property type="entry name" value="GLYCOLIPID TRANSFER PROTEIN-RELATED"/>
    <property type="match status" value="1"/>
</dbReference>
<name>A0AAD3DHT0_9CHLO</name>
<protein>
    <recommendedName>
        <fullName evidence="1">Glycolipid transfer protein domain-containing protein</fullName>
    </recommendedName>
</protein>
<dbReference type="PANTHER" id="PTHR10219:SF43">
    <property type="entry name" value="GLYCOLIPID TRANSFER PROTEIN DOMAIN-CONTAINING PROTEIN"/>
    <property type="match status" value="1"/>
</dbReference>
<dbReference type="EMBL" id="BMAR01000002">
    <property type="protein sequence ID" value="GFR42075.1"/>
    <property type="molecule type" value="Genomic_DNA"/>
</dbReference>
<dbReference type="SUPFAM" id="SSF110004">
    <property type="entry name" value="Glycolipid transfer protein, GLTP"/>
    <property type="match status" value="1"/>
</dbReference>
<dbReference type="GO" id="GO:1902387">
    <property type="term" value="F:ceramide 1-phosphate binding"/>
    <property type="evidence" value="ECO:0007669"/>
    <property type="project" value="TreeGrafter"/>
</dbReference>
<dbReference type="Gene3D" id="1.10.3520.10">
    <property type="entry name" value="Glycolipid transfer protein"/>
    <property type="match status" value="1"/>
</dbReference>
<dbReference type="GO" id="GO:1902388">
    <property type="term" value="F:ceramide 1-phosphate transfer activity"/>
    <property type="evidence" value="ECO:0007669"/>
    <property type="project" value="TreeGrafter"/>
</dbReference>
<dbReference type="Proteomes" id="UP001054857">
    <property type="component" value="Unassembled WGS sequence"/>
</dbReference>
<evidence type="ECO:0000259" key="1">
    <source>
        <dbReference type="Pfam" id="PF08718"/>
    </source>
</evidence>
<proteinExistence type="predicted"/>
<evidence type="ECO:0000313" key="3">
    <source>
        <dbReference type="Proteomes" id="UP001054857"/>
    </source>
</evidence>
<dbReference type="GO" id="GO:0005829">
    <property type="term" value="C:cytosol"/>
    <property type="evidence" value="ECO:0007669"/>
    <property type="project" value="TreeGrafter"/>
</dbReference>
<dbReference type="InterPro" id="IPR036497">
    <property type="entry name" value="GLTP_sf"/>
</dbReference>
<dbReference type="Pfam" id="PF08718">
    <property type="entry name" value="GLTP"/>
    <property type="match status" value="1"/>
</dbReference>
<organism evidence="2 3">
    <name type="scientific">Astrephomene gubernaculifera</name>
    <dbReference type="NCBI Taxonomy" id="47775"/>
    <lineage>
        <taxon>Eukaryota</taxon>
        <taxon>Viridiplantae</taxon>
        <taxon>Chlorophyta</taxon>
        <taxon>core chlorophytes</taxon>
        <taxon>Chlorophyceae</taxon>
        <taxon>CS clade</taxon>
        <taxon>Chlamydomonadales</taxon>
        <taxon>Astrephomenaceae</taxon>
        <taxon>Astrephomene</taxon>
    </lineage>
</organism>
<sequence length="219" mass="24167">MTKHPQSRYLEVLAASLRTVHQQGDAITAKDFSSLCEHILEAFDHLGTIMYFAKLEMGGKVESIKRVSGQLTTLREVVEADVKANKATVKGSCARNLHRLMLVITFVRLMLSNLLDNPTMQLKDALWAAYQGSLHPIHTYMVRTAVWAGLVTMPTRETFMRSIGETEESARAHVPEVVAAARDVVQRVEALYGNAIKMPASDLTYIPMTGPPASVSTAK</sequence>
<dbReference type="GO" id="GO:0016020">
    <property type="term" value="C:membrane"/>
    <property type="evidence" value="ECO:0007669"/>
    <property type="project" value="TreeGrafter"/>
</dbReference>
<gene>
    <name evidence="2" type="ORF">Agub_g2896</name>
</gene>
<accession>A0AAD3DHT0</accession>
<dbReference type="InterPro" id="IPR014830">
    <property type="entry name" value="Glycolipid_transfer_prot_dom"/>
</dbReference>